<name>A0ABP0DSQ0_9PEZI</name>
<evidence type="ECO:0000313" key="3">
    <source>
        <dbReference type="EMBL" id="CAK7271353.1"/>
    </source>
</evidence>
<sequence>MSIIVPLVLFLIIWILVIRPMDDVSNSSGLSGTEQRETHAAQETVQLPQPQMSGQESQPAPQDENGQAMSSPAPASPKQPEGLATLIPGQGTASVPRSQESTIQLLKHPHNKIWSRLLAKPKINRRLSSSKQDSHLGRRLKGYLNSPNSFTHHKSFHRADKRLLVGRFHHFRQFPVSHQVSQVKNSGDQYMLQRLGS</sequence>
<keyword evidence="4" id="KW-1185">Reference proteome</keyword>
<feature type="compositionally biased region" description="Polar residues" evidence="1">
    <location>
        <begin position="91"/>
        <end position="100"/>
    </location>
</feature>
<feature type="compositionally biased region" description="Polar residues" evidence="1">
    <location>
        <begin position="41"/>
        <end position="70"/>
    </location>
</feature>
<comment type="caution">
    <text evidence="3">The sequence shown here is derived from an EMBL/GenBank/DDBJ whole genome shotgun (WGS) entry which is preliminary data.</text>
</comment>
<protein>
    <submittedName>
        <fullName evidence="3">Uncharacterized protein</fullName>
    </submittedName>
</protein>
<evidence type="ECO:0000256" key="2">
    <source>
        <dbReference type="SAM" id="SignalP"/>
    </source>
</evidence>
<feature type="region of interest" description="Disordered" evidence="1">
    <location>
        <begin position="26"/>
        <end position="100"/>
    </location>
</feature>
<keyword evidence="2" id="KW-0732">Signal</keyword>
<dbReference type="EMBL" id="CAWUOM010000087">
    <property type="protein sequence ID" value="CAK7271353.1"/>
    <property type="molecule type" value="Genomic_DNA"/>
</dbReference>
<accession>A0ABP0DSQ0</accession>
<feature type="signal peptide" evidence="2">
    <location>
        <begin position="1"/>
        <end position="20"/>
    </location>
</feature>
<proteinExistence type="predicted"/>
<feature type="chain" id="PRO_5047517236" evidence="2">
    <location>
        <begin position="21"/>
        <end position="197"/>
    </location>
</feature>
<organism evidence="3 4">
    <name type="scientific">Sporothrix epigloea</name>
    <dbReference type="NCBI Taxonomy" id="1892477"/>
    <lineage>
        <taxon>Eukaryota</taxon>
        <taxon>Fungi</taxon>
        <taxon>Dikarya</taxon>
        <taxon>Ascomycota</taxon>
        <taxon>Pezizomycotina</taxon>
        <taxon>Sordariomycetes</taxon>
        <taxon>Sordariomycetidae</taxon>
        <taxon>Ophiostomatales</taxon>
        <taxon>Ophiostomataceae</taxon>
        <taxon>Sporothrix</taxon>
    </lineage>
</organism>
<gene>
    <name evidence="3" type="ORF">SEPCBS57363_004572</name>
</gene>
<evidence type="ECO:0000256" key="1">
    <source>
        <dbReference type="SAM" id="MobiDB-lite"/>
    </source>
</evidence>
<reference evidence="3 4" key="1">
    <citation type="submission" date="2024-01" db="EMBL/GenBank/DDBJ databases">
        <authorList>
            <person name="Allen C."/>
            <person name="Tagirdzhanova G."/>
        </authorList>
    </citation>
    <scope>NUCLEOTIDE SEQUENCE [LARGE SCALE GENOMIC DNA]</scope>
    <source>
        <strain evidence="3 4">CBS 573.63</strain>
    </source>
</reference>
<evidence type="ECO:0000313" key="4">
    <source>
        <dbReference type="Proteomes" id="UP001642501"/>
    </source>
</evidence>
<dbReference type="Proteomes" id="UP001642501">
    <property type="component" value="Unassembled WGS sequence"/>
</dbReference>